<proteinExistence type="predicted"/>
<accession>A0ABV7RRW8</accession>
<dbReference type="Proteomes" id="UP001595740">
    <property type="component" value="Unassembled WGS sequence"/>
</dbReference>
<gene>
    <name evidence="1" type="ORF">ACFOLC_14720</name>
</gene>
<evidence type="ECO:0000313" key="2">
    <source>
        <dbReference type="Proteomes" id="UP001595740"/>
    </source>
</evidence>
<evidence type="ECO:0000313" key="1">
    <source>
        <dbReference type="EMBL" id="MFC3552255.1"/>
    </source>
</evidence>
<protein>
    <submittedName>
        <fullName evidence="1">Uncharacterized protein</fullName>
    </submittedName>
</protein>
<dbReference type="RefSeq" id="WP_386760013.1">
    <property type="nucleotide sequence ID" value="NZ_JBHRXK010000008.1"/>
</dbReference>
<keyword evidence="2" id="KW-1185">Reference proteome</keyword>
<organism evidence="1 2">
    <name type="scientific">Lysobacter cavernae</name>
    <dbReference type="NCBI Taxonomy" id="1685901"/>
    <lineage>
        <taxon>Bacteria</taxon>
        <taxon>Pseudomonadati</taxon>
        <taxon>Pseudomonadota</taxon>
        <taxon>Gammaproteobacteria</taxon>
        <taxon>Lysobacterales</taxon>
        <taxon>Lysobacteraceae</taxon>
        <taxon>Lysobacter</taxon>
    </lineage>
</organism>
<name>A0ABV7RRW8_9GAMM</name>
<dbReference type="EMBL" id="JBHRXK010000008">
    <property type="protein sequence ID" value="MFC3552255.1"/>
    <property type="molecule type" value="Genomic_DNA"/>
</dbReference>
<sequence>MLRVESRPREVVSASAAIIAYLTACTQKQPTAEETMASGSEAFDLTLTPSQLHDLIAKASRGDGADGYLRRRREHLRWNGTECQY</sequence>
<reference evidence="2" key="1">
    <citation type="journal article" date="2019" name="Int. J. Syst. Evol. Microbiol.">
        <title>The Global Catalogue of Microorganisms (GCM) 10K type strain sequencing project: providing services to taxonomists for standard genome sequencing and annotation.</title>
        <authorList>
            <consortium name="The Broad Institute Genomics Platform"/>
            <consortium name="The Broad Institute Genome Sequencing Center for Infectious Disease"/>
            <person name="Wu L."/>
            <person name="Ma J."/>
        </authorList>
    </citation>
    <scope>NUCLEOTIDE SEQUENCE [LARGE SCALE GENOMIC DNA]</scope>
    <source>
        <strain evidence="2">KCTC 42875</strain>
    </source>
</reference>
<comment type="caution">
    <text evidence="1">The sequence shown here is derived from an EMBL/GenBank/DDBJ whole genome shotgun (WGS) entry which is preliminary data.</text>
</comment>